<keyword evidence="1" id="KW-0805">Transcription regulation</keyword>
<reference evidence="5 6" key="1">
    <citation type="submission" date="2019-03" db="EMBL/GenBank/DDBJ databases">
        <authorList>
            <person name="Zhang S."/>
        </authorList>
    </citation>
    <scope>NUCLEOTIDE SEQUENCE [LARGE SCALE GENOMIC DNA]</scope>
    <source>
        <strain evidence="5 6">S4J41</strain>
    </source>
</reference>
<keyword evidence="3" id="KW-0804">Transcription</keyword>
<dbReference type="SMART" id="SM00895">
    <property type="entry name" value="FCD"/>
    <property type="match status" value="1"/>
</dbReference>
<dbReference type="OrthoDB" id="9812645at2"/>
<dbReference type="Proteomes" id="UP000294662">
    <property type="component" value="Unassembled WGS sequence"/>
</dbReference>
<evidence type="ECO:0000259" key="4">
    <source>
        <dbReference type="PROSITE" id="PS50949"/>
    </source>
</evidence>
<dbReference type="PANTHER" id="PTHR43537:SF24">
    <property type="entry name" value="GLUCONATE OPERON TRANSCRIPTIONAL REPRESSOR"/>
    <property type="match status" value="1"/>
</dbReference>
<dbReference type="InterPro" id="IPR036388">
    <property type="entry name" value="WH-like_DNA-bd_sf"/>
</dbReference>
<keyword evidence="2" id="KW-0238">DNA-binding</keyword>
<dbReference type="SUPFAM" id="SSF46785">
    <property type="entry name" value="Winged helix' DNA-binding domain"/>
    <property type="match status" value="1"/>
</dbReference>
<dbReference type="InterPro" id="IPR008920">
    <property type="entry name" value="TF_FadR/GntR_C"/>
</dbReference>
<name>A0A4R5EUD7_9RHOB</name>
<dbReference type="InterPro" id="IPR036390">
    <property type="entry name" value="WH_DNA-bd_sf"/>
</dbReference>
<dbReference type="Pfam" id="PF00392">
    <property type="entry name" value="GntR"/>
    <property type="match status" value="1"/>
</dbReference>
<evidence type="ECO:0000313" key="5">
    <source>
        <dbReference type="EMBL" id="TDE38474.1"/>
    </source>
</evidence>
<gene>
    <name evidence="5" type="ORF">E1B25_10175</name>
</gene>
<evidence type="ECO:0000256" key="3">
    <source>
        <dbReference type="ARBA" id="ARBA00023163"/>
    </source>
</evidence>
<accession>A0A4R5EUD7</accession>
<dbReference type="Gene3D" id="1.20.120.530">
    <property type="entry name" value="GntR ligand-binding domain-like"/>
    <property type="match status" value="1"/>
</dbReference>
<sequence length="217" mass="24746">MSDRTLVQQAHRRILHMILEGDLKPGEILQEAALGERLEMSRTPVREALKRILSQGLAEVQGRFTRVRRINAEEVEEIFFLRLALEPNCAREAIQIDPDLLDAMEVRTIALMRQGPGDEDVEWHTDNEFHQMIALAAGNRATARLIANLHRRTAIFDHTLVPARFLKGWADHLDIIDALRHKDGPRAEKALRAHLEGARDAIFRRLEQTGIRQEPAA</sequence>
<dbReference type="GO" id="GO:0003677">
    <property type="term" value="F:DNA binding"/>
    <property type="evidence" value="ECO:0007669"/>
    <property type="project" value="UniProtKB-KW"/>
</dbReference>
<dbReference type="Pfam" id="PF07729">
    <property type="entry name" value="FCD"/>
    <property type="match status" value="1"/>
</dbReference>
<dbReference type="PROSITE" id="PS50949">
    <property type="entry name" value="HTH_GNTR"/>
    <property type="match status" value="1"/>
</dbReference>
<dbReference type="CDD" id="cd07377">
    <property type="entry name" value="WHTH_GntR"/>
    <property type="match status" value="1"/>
</dbReference>
<dbReference type="Gene3D" id="1.10.10.10">
    <property type="entry name" value="Winged helix-like DNA-binding domain superfamily/Winged helix DNA-binding domain"/>
    <property type="match status" value="1"/>
</dbReference>
<protein>
    <submittedName>
        <fullName evidence="5">GntR family transcriptional regulator</fullName>
    </submittedName>
</protein>
<dbReference type="SMART" id="SM00345">
    <property type="entry name" value="HTH_GNTR"/>
    <property type="match status" value="1"/>
</dbReference>
<evidence type="ECO:0000313" key="6">
    <source>
        <dbReference type="Proteomes" id="UP000294662"/>
    </source>
</evidence>
<dbReference type="InterPro" id="IPR000524">
    <property type="entry name" value="Tscrpt_reg_HTH_GntR"/>
</dbReference>
<evidence type="ECO:0000256" key="1">
    <source>
        <dbReference type="ARBA" id="ARBA00023015"/>
    </source>
</evidence>
<keyword evidence="6" id="KW-1185">Reference proteome</keyword>
<dbReference type="InterPro" id="IPR011711">
    <property type="entry name" value="GntR_C"/>
</dbReference>
<dbReference type="PANTHER" id="PTHR43537">
    <property type="entry name" value="TRANSCRIPTIONAL REGULATOR, GNTR FAMILY"/>
    <property type="match status" value="1"/>
</dbReference>
<organism evidence="5 6">
    <name type="scientific">Antarcticimicrobium sediminis</name>
    <dbReference type="NCBI Taxonomy" id="2546227"/>
    <lineage>
        <taxon>Bacteria</taxon>
        <taxon>Pseudomonadati</taxon>
        <taxon>Pseudomonadota</taxon>
        <taxon>Alphaproteobacteria</taxon>
        <taxon>Rhodobacterales</taxon>
        <taxon>Paracoccaceae</taxon>
        <taxon>Antarcticimicrobium</taxon>
    </lineage>
</organism>
<evidence type="ECO:0000256" key="2">
    <source>
        <dbReference type="ARBA" id="ARBA00023125"/>
    </source>
</evidence>
<dbReference type="EMBL" id="SMFP01000005">
    <property type="protein sequence ID" value="TDE38474.1"/>
    <property type="molecule type" value="Genomic_DNA"/>
</dbReference>
<feature type="domain" description="HTH gntR-type" evidence="4">
    <location>
        <begin position="4"/>
        <end position="70"/>
    </location>
</feature>
<proteinExistence type="predicted"/>
<dbReference type="RefSeq" id="WP_132828942.1">
    <property type="nucleotide sequence ID" value="NZ_SMFP01000005.1"/>
</dbReference>
<dbReference type="GO" id="GO:0003700">
    <property type="term" value="F:DNA-binding transcription factor activity"/>
    <property type="evidence" value="ECO:0007669"/>
    <property type="project" value="InterPro"/>
</dbReference>
<dbReference type="SUPFAM" id="SSF48008">
    <property type="entry name" value="GntR ligand-binding domain-like"/>
    <property type="match status" value="1"/>
</dbReference>
<comment type="caution">
    <text evidence="5">The sequence shown here is derived from an EMBL/GenBank/DDBJ whole genome shotgun (WGS) entry which is preliminary data.</text>
</comment>
<dbReference type="AlphaFoldDB" id="A0A4R5EUD7"/>